<dbReference type="EMBL" id="FKBS01000012">
    <property type="protein sequence ID" value="SAI06248.1"/>
    <property type="molecule type" value="Genomic_DNA"/>
</dbReference>
<dbReference type="AlphaFoldDB" id="A0A157MB75"/>
<keyword evidence="4" id="KW-0804">Transcription</keyword>
<dbReference type="SUPFAM" id="SSF46785">
    <property type="entry name" value="Winged helix' DNA-binding domain"/>
    <property type="match status" value="1"/>
</dbReference>
<accession>A0A157MB75</accession>
<evidence type="ECO:0000256" key="2">
    <source>
        <dbReference type="ARBA" id="ARBA00023015"/>
    </source>
</evidence>
<sequence length="303" mass="33502">MFIRQLKYLIALDTHRHFGRAAESCHVSQPALSSGIRELERELGITIIKRNRSFEGITPEGERVIRWVRQTLASLEGLRQEADLIRSLPQGHLAIGAIPTAGHAAALLAAQYREMLPQLTLEVAALSTPEILKRLKSQDILLGMLYERSVAGDEYDRLPLFSERYVLVSSGQASLPHQLGWAEVAELPLCLLSRDMQNRQTLQALFEAVDASPRVVLETNDMRLLLAECQSGRAFAVVPLSALPTRHDGAGLRTHPIVPEHAENVCLVRLRREPQPALSQVTWQIAGDLDLEAALNESLPGAS</sequence>
<dbReference type="Gene3D" id="3.40.190.290">
    <property type="match status" value="1"/>
</dbReference>
<gene>
    <name evidence="6" type="primary">cynR_3</name>
    <name evidence="6" type="ORF">SAMEA1982600_01144</name>
</gene>
<dbReference type="GO" id="GO:0003700">
    <property type="term" value="F:DNA-binding transcription factor activity"/>
    <property type="evidence" value="ECO:0007669"/>
    <property type="project" value="InterPro"/>
</dbReference>
<dbReference type="InterPro" id="IPR050950">
    <property type="entry name" value="HTH-type_LysR_regulators"/>
</dbReference>
<dbReference type="CDD" id="cd05466">
    <property type="entry name" value="PBP2_LTTR_substrate"/>
    <property type="match status" value="1"/>
</dbReference>
<dbReference type="GO" id="GO:0003677">
    <property type="term" value="F:DNA binding"/>
    <property type="evidence" value="ECO:0007669"/>
    <property type="project" value="UniProtKB-KW"/>
</dbReference>
<dbReference type="Gene3D" id="1.10.10.10">
    <property type="entry name" value="Winged helix-like DNA-binding domain superfamily/Winged helix DNA-binding domain"/>
    <property type="match status" value="1"/>
</dbReference>
<dbReference type="Proteomes" id="UP000077037">
    <property type="component" value="Unassembled WGS sequence"/>
</dbReference>
<name>A0A157MB75_9BORD</name>
<keyword evidence="2" id="KW-0805">Transcription regulation</keyword>
<dbReference type="InterPro" id="IPR005119">
    <property type="entry name" value="LysR_subst-bd"/>
</dbReference>
<dbReference type="InterPro" id="IPR036388">
    <property type="entry name" value="WH-like_DNA-bd_sf"/>
</dbReference>
<dbReference type="PANTHER" id="PTHR30419">
    <property type="entry name" value="HTH-TYPE TRANSCRIPTIONAL REGULATOR YBHD"/>
    <property type="match status" value="1"/>
</dbReference>
<dbReference type="RefSeq" id="WP_066409883.1">
    <property type="nucleotide sequence ID" value="NZ_FKBS01000012.1"/>
</dbReference>
<feature type="domain" description="HTH lysR-type" evidence="5">
    <location>
        <begin position="1"/>
        <end position="60"/>
    </location>
</feature>
<reference evidence="6 7" key="1">
    <citation type="submission" date="2016-03" db="EMBL/GenBank/DDBJ databases">
        <authorList>
            <consortium name="Pathogen Informatics"/>
        </authorList>
    </citation>
    <scope>NUCLEOTIDE SEQUENCE [LARGE SCALE GENOMIC DNA]</scope>
    <source>
        <strain evidence="6 7">NCTC13364</strain>
    </source>
</reference>
<dbReference type="FunFam" id="1.10.10.10:FF:000001">
    <property type="entry name" value="LysR family transcriptional regulator"/>
    <property type="match status" value="1"/>
</dbReference>
<dbReference type="Pfam" id="PF00126">
    <property type="entry name" value="HTH_1"/>
    <property type="match status" value="1"/>
</dbReference>
<comment type="similarity">
    <text evidence="1">Belongs to the LysR transcriptional regulatory family.</text>
</comment>
<dbReference type="PRINTS" id="PR00039">
    <property type="entry name" value="HTHLYSR"/>
</dbReference>
<dbReference type="InterPro" id="IPR000847">
    <property type="entry name" value="LysR_HTH_N"/>
</dbReference>
<dbReference type="SUPFAM" id="SSF53850">
    <property type="entry name" value="Periplasmic binding protein-like II"/>
    <property type="match status" value="1"/>
</dbReference>
<dbReference type="Pfam" id="PF03466">
    <property type="entry name" value="LysR_substrate"/>
    <property type="match status" value="1"/>
</dbReference>
<organism evidence="6 7">
    <name type="scientific">Bordetella ansorpii</name>
    <dbReference type="NCBI Taxonomy" id="288768"/>
    <lineage>
        <taxon>Bacteria</taxon>
        <taxon>Pseudomonadati</taxon>
        <taxon>Pseudomonadota</taxon>
        <taxon>Betaproteobacteria</taxon>
        <taxon>Burkholderiales</taxon>
        <taxon>Alcaligenaceae</taxon>
        <taxon>Bordetella</taxon>
    </lineage>
</organism>
<proteinExistence type="inferred from homology"/>
<protein>
    <submittedName>
        <fullName evidence="6">LysR family transcriptional regulator</fullName>
    </submittedName>
</protein>
<dbReference type="InterPro" id="IPR036390">
    <property type="entry name" value="WH_DNA-bd_sf"/>
</dbReference>
<evidence type="ECO:0000313" key="6">
    <source>
        <dbReference type="EMBL" id="SAI06248.1"/>
    </source>
</evidence>
<evidence type="ECO:0000256" key="4">
    <source>
        <dbReference type="ARBA" id="ARBA00023163"/>
    </source>
</evidence>
<evidence type="ECO:0000259" key="5">
    <source>
        <dbReference type="PROSITE" id="PS50931"/>
    </source>
</evidence>
<evidence type="ECO:0000256" key="3">
    <source>
        <dbReference type="ARBA" id="ARBA00023125"/>
    </source>
</evidence>
<keyword evidence="3" id="KW-0238">DNA-binding</keyword>
<dbReference type="PANTHER" id="PTHR30419:SF31">
    <property type="entry name" value="BLR3139 PROTEIN"/>
    <property type="match status" value="1"/>
</dbReference>
<dbReference type="GO" id="GO:0005829">
    <property type="term" value="C:cytosol"/>
    <property type="evidence" value="ECO:0007669"/>
    <property type="project" value="TreeGrafter"/>
</dbReference>
<evidence type="ECO:0000256" key="1">
    <source>
        <dbReference type="ARBA" id="ARBA00009437"/>
    </source>
</evidence>
<dbReference type="PROSITE" id="PS50931">
    <property type="entry name" value="HTH_LYSR"/>
    <property type="match status" value="1"/>
</dbReference>
<evidence type="ECO:0000313" key="7">
    <source>
        <dbReference type="Proteomes" id="UP000077037"/>
    </source>
</evidence>